<keyword evidence="3" id="KW-1185">Reference proteome</keyword>
<dbReference type="AlphaFoldDB" id="A0A9P5M216"/>
<dbReference type="Pfam" id="PF24494">
    <property type="entry name" value="DUF7587"/>
    <property type="match status" value="1"/>
</dbReference>
<gene>
    <name evidence="2" type="ORF">EAE97_007886</name>
</gene>
<organism evidence="2 3">
    <name type="scientific">Botrytis byssoidea</name>
    <dbReference type="NCBI Taxonomy" id="139641"/>
    <lineage>
        <taxon>Eukaryota</taxon>
        <taxon>Fungi</taxon>
        <taxon>Dikarya</taxon>
        <taxon>Ascomycota</taxon>
        <taxon>Pezizomycotina</taxon>
        <taxon>Leotiomycetes</taxon>
        <taxon>Helotiales</taxon>
        <taxon>Sclerotiniaceae</taxon>
        <taxon>Botrytis</taxon>
    </lineage>
</organism>
<dbReference type="EMBL" id="RCSW01000016">
    <property type="protein sequence ID" value="KAF7936520.1"/>
    <property type="molecule type" value="Genomic_DNA"/>
</dbReference>
<dbReference type="Proteomes" id="UP000710849">
    <property type="component" value="Unassembled WGS sequence"/>
</dbReference>
<reference evidence="2 3" key="1">
    <citation type="journal article" date="2020" name="Genome Biol. Evol.">
        <title>Comparative genomics of Sclerotiniaceae.</title>
        <authorList>
            <person name="Valero Jimenez C.A."/>
            <person name="Steentjes M."/>
            <person name="Scholten O.E."/>
            <person name="Van Kan J.A.L."/>
        </authorList>
    </citation>
    <scope>NUCLEOTIDE SEQUENCE [LARGE SCALE GENOMIC DNA]</scope>
    <source>
        <strain evidence="2 3">MUCL 94</strain>
    </source>
</reference>
<evidence type="ECO:0000259" key="1">
    <source>
        <dbReference type="Pfam" id="PF24494"/>
    </source>
</evidence>
<proteinExistence type="predicted"/>
<protein>
    <recommendedName>
        <fullName evidence="1">DUF7587 domain-containing protein</fullName>
    </recommendedName>
</protein>
<evidence type="ECO:0000313" key="3">
    <source>
        <dbReference type="Proteomes" id="UP000710849"/>
    </source>
</evidence>
<sequence length="158" mass="18743">MSSQLFYRAYSPKRAGQKPTALVSVTSSIIRAANIAFHKEYKDDEDPAEIWIAMIKVPDRDKDIFHSAQEMAKRRREQKSVLFKNEYLFEWEIPTEYVVHRVSAQTLLERGLDVEEYCEKIWDEFVRKGIDVYNDHTRYEEELEMFMEIEADAIRIGL</sequence>
<name>A0A9P5M216_9HELO</name>
<dbReference type="RefSeq" id="XP_038730650.1">
    <property type="nucleotide sequence ID" value="XM_038878400.1"/>
</dbReference>
<evidence type="ECO:0000313" key="2">
    <source>
        <dbReference type="EMBL" id="KAF7936520.1"/>
    </source>
</evidence>
<comment type="caution">
    <text evidence="2">The sequence shown here is derived from an EMBL/GenBank/DDBJ whole genome shotgun (WGS) entry which is preliminary data.</text>
</comment>
<feature type="domain" description="DUF7587" evidence="1">
    <location>
        <begin position="17"/>
        <end position="106"/>
    </location>
</feature>
<dbReference type="InterPro" id="IPR056009">
    <property type="entry name" value="DUF7587"/>
</dbReference>
<accession>A0A9P5M216</accession>
<dbReference type="GeneID" id="62151474"/>